<feature type="region of interest" description="Disordered" evidence="1">
    <location>
        <begin position="375"/>
        <end position="398"/>
    </location>
</feature>
<dbReference type="AlphaFoldDB" id="A0AAJ0BIC1"/>
<feature type="compositionally biased region" description="Basic and acidic residues" evidence="1">
    <location>
        <begin position="207"/>
        <end position="217"/>
    </location>
</feature>
<name>A0AAJ0BIC1_9PEZI</name>
<comment type="caution">
    <text evidence="2">The sequence shown here is derived from an EMBL/GenBank/DDBJ whole genome shotgun (WGS) entry which is preliminary data.</text>
</comment>
<keyword evidence="3" id="KW-1185">Reference proteome</keyword>
<feature type="compositionally biased region" description="Low complexity" evidence="1">
    <location>
        <begin position="377"/>
        <end position="391"/>
    </location>
</feature>
<feature type="region of interest" description="Disordered" evidence="1">
    <location>
        <begin position="188"/>
        <end position="227"/>
    </location>
</feature>
<reference evidence="2" key="1">
    <citation type="submission" date="2023-06" db="EMBL/GenBank/DDBJ databases">
        <title>Genome-scale phylogeny and comparative genomics of the fungal order Sordariales.</title>
        <authorList>
            <consortium name="Lawrence Berkeley National Laboratory"/>
            <person name="Hensen N."/>
            <person name="Bonometti L."/>
            <person name="Westerberg I."/>
            <person name="Brannstrom I.O."/>
            <person name="Guillou S."/>
            <person name="Cros-Aarteil S."/>
            <person name="Calhoun S."/>
            <person name="Haridas S."/>
            <person name="Kuo A."/>
            <person name="Mondo S."/>
            <person name="Pangilinan J."/>
            <person name="Riley R."/>
            <person name="Labutti K."/>
            <person name="Andreopoulos B."/>
            <person name="Lipzen A."/>
            <person name="Chen C."/>
            <person name="Yanf M."/>
            <person name="Daum C."/>
            <person name="Ng V."/>
            <person name="Clum A."/>
            <person name="Steindorff A."/>
            <person name="Ohm R."/>
            <person name="Martin F."/>
            <person name="Silar P."/>
            <person name="Natvig D."/>
            <person name="Lalanne C."/>
            <person name="Gautier V."/>
            <person name="Ament-Velasquez S.L."/>
            <person name="Kruys A."/>
            <person name="Hutchinson M.I."/>
            <person name="Powell A.J."/>
            <person name="Barry K."/>
            <person name="Miller A.N."/>
            <person name="Grigoriev I.V."/>
            <person name="Debuchy R."/>
            <person name="Gladieux P."/>
            <person name="Thoren M.H."/>
            <person name="Johannesson H."/>
        </authorList>
    </citation>
    <scope>NUCLEOTIDE SEQUENCE</scope>
    <source>
        <strain evidence="2">PSN4</strain>
    </source>
</reference>
<dbReference type="Proteomes" id="UP001239445">
    <property type="component" value="Unassembled WGS sequence"/>
</dbReference>
<sequence>MTPFEQTFERQQKFGSTHDLSSTARGDLPTQGTLAPSTLQIPQRPPAPTAATLSDAQAKHQWPQHQHLSSSRSPTRDKHTNAMTIGVFGHANRSKAELSPPRPAPLRLIFPNGRKPEIGQIASGPIPPQQLTKRSMIRKPSRRRALANSCDVTEKPLFACPFYLLYPQLHHGCRLYVLKRIKDVRQHLSRNHRRPADCPPACDTLDTAEHHEHHQRGVEPSGDLSHRTHSSYVSLQQWDRIAQQAKDPSSKTKPPEEQWIEIWEVLFPETVPPRSVFMSSDGFLDNAQIMCRLRRFWVSRRTQVIDQTMQRTGPVSEMQPGRIVDIINEFAHCFLDQFEADIAADPRDSVVIRAGLPKQAPLHHLVAQMAECDDSASTTSTTTEGLSLSSGQLDDGGPQTAWNPCPGETFAPWTPDRHLSPLPYAYATAASLTTTAQVTSGTFNTSTLSEYDDEPPSVEDACYGGNDTWAIQDMMLVRQGHVLHGDLQQQPWKRQTWHGPTSAPMEF</sequence>
<dbReference type="EMBL" id="MU839828">
    <property type="protein sequence ID" value="KAK1758810.1"/>
    <property type="molecule type" value="Genomic_DNA"/>
</dbReference>
<accession>A0AAJ0BIC1</accession>
<feature type="region of interest" description="Disordered" evidence="1">
    <location>
        <begin position="1"/>
        <end position="79"/>
    </location>
</feature>
<gene>
    <name evidence="2" type="ORF">QBC47DRAFT_95922</name>
</gene>
<protein>
    <submittedName>
        <fullName evidence="2">Uncharacterized protein</fullName>
    </submittedName>
</protein>
<evidence type="ECO:0000256" key="1">
    <source>
        <dbReference type="SAM" id="MobiDB-lite"/>
    </source>
</evidence>
<feature type="compositionally biased region" description="Polar residues" evidence="1">
    <location>
        <begin position="63"/>
        <end position="73"/>
    </location>
</feature>
<proteinExistence type="predicted"/>
<evidence type="ECO:0000313" key="3">
    <source>
        <dbReference type="Proteomes" id="UP001239445"/>
    </source>
</evidence>
<evidence type="ECO:0000313" key="2">
    <source>
        <dbReference type="EMBL" id="KAK1758810.1"/>
    </source>
</evidence>
<feature type="compositionally biased region" description="Polar residues" evidence="1">
    <location>
        <begin position="13"/>
        <end position="41"/>
    </location>
</feature>
<organism evidence="2 3">
    <name type="scientific">Echria macrotheca</name>
    <dbReference type="NCBI Taxonomy" id="438768"/>
    <lineage>
        <taxon>Eukaryota</taxon>
        <taxon>Fungi</taxon>
        <taxon>Dikarya</taxon>
        <taxon>Ascomycota</taxon>
        <taxon>Pezizomycotina</taxon>
        <taxon>Sordariomycetes</taxon>
        <taxon>Sordariomycetidae</taxon>
        <taxon>Sordariales</taxon>
        <taxon>Schizotheciaceae</taxon>
        <taxon>Echria</taxon>
    </lineage>
</organism>